<dbReference type="GeneID" id="18913169"/>
<protein>
    <submittedName>
        <fullName evidence="1">Uncharacterized protein</fullName>
    </submittedName>
</protein>
<dbReference type="Proteomes" id="UP000008370">
    <property type="component" value="Unassembled WGS sequence"/>
</dbReference>
<evidence type="ECO:0000313" key="1">
    <source>
        <dbReference type="EMBL" id="EKM52700.1"/>
    </source>
</evidence>
<dbReference type="EMBL" id="JH930475">
    <property type="protein sequence ID" value="EKM52700.1"/>
    <property type="molecule type" value="Genomic_DNA"/>
</dbReference>
<evidence type="ECO:0000313" key="2">
    <source>
        <dbReference type="Proteomes" id="UP000008370"/>
    </source>
</evidence>
<gene>
    <name evidence="1" type="ORF">PHACADRAFT_211919</name>
</gene>
<accession>K5W0S4</accession>
<organism evidence="1 2">
    <name type="scientific">Phanerochaete carnosa (strain HHB-10118-sp)</name>
    <name type="common">White-rot fungus</name>
    <name type="synonym">Peniophora carnosa</name>
    <dbReference type="NCBI Taxonomy" id="650164"/>
    <lineage>
        <taxon>Eukaryota</taxon>
        <taxon>Fungi</taxon>
        <taxon>Dikarya</taxon>
        <taxon>Basidiomycota</taxon>
        <taxon>Agaricomycotina</taxon>
        <taxon>Agaricomycetes</taxon>
        <taxon>Polyporales</taxon>
        <taxon>Phanerochaetaceae</taxon>
        <taxon>Phanerochaete</taxon>
    </lineage>
</organism>
<dbReference type="KEGG" id="pco:PHACADRAFT_211919"/>
<dbReference type="InParanoid" id="K5W0S4"/>
<dbReference type="RefSeq" id="XP_007399040.1">
    <property type="nucleotide sequence ID" value="XM_007398978.1"/>
</dbReference>
<dbReference type="OrthoDB" id="2799313at2759"/>
<reference evidence="1 2" key="1">
    <citation type="journal article" date="2012" name="BMC Genomics">
        <title>Comparative genomics of the white-rot fungi, Phanerochaete carnosa and P. chrysosporium, to elucidate the genetic basis of the distinct wood types they colonize.</title>
        <authorList>
            <person name="Suzuki H."/>
            <person name="MacDonald J."/>
            <person name="Syed K."/>
            <person name="Salamov A."/>
            <person name="Hori C."/>
            <person name="Aerts A."/>
            <person name="Henrissat B."/>
            <person name="Wiebenga A."/>
            <person name="vanKuyk P.A."/>
            <person name="Barry K."/>
            <person name="Lindquist E."/>
            <person name="LaButti K."/>
            <person name="Lapidus A."/>
            <person name="Lucas S."/>
            <person name="Coutinho P."/>
            <person name="Gong Y."/>
            <person name="Samejima M."/>
            <person name="Mahadevan R."/>
            <person name="Abou-Zaid M."/>
            <person name="de Vries R.P."/>
            <person name="Igarashi K."/>
            <person name="Yadav J.S."/>
            <person name="Grigoriev I.V."/>
            <person name="Master E.R."/>
        </authorList>
    </citation>
    <scope>NUCLEOTIDE SEQUENCE [LARGE SCALE GENOMIC DNA]</scope>
    <source>
        <strain evidence="1 2">HHB-10118-sp</strain>
    </source>
</reference>
<sequence>MAQNPEYHTFMDYDGLPMDVNLSGIVVPQQVFPRPAGQNDFIPLPPIRFFVNGSLGLNLQSALVPDNVLDNAATAPILSLNNDRAALRILWPGYEGWHLNNALVATVANNPATIANIAYRVASRVQEFYQDMLTNVGAVADWQLQRIPFSALHLVELRNVSQGSWQPVFCYTVPNGV</sequence>
<proteinExistence type="predicted"/>
<dbReference type="AlphaFoldDB" id="K5W0S4"/>
<dbReference type="HOGENOM" id="CLU_094687_1_0_1"/>
<keyword evidence="2" id="KW-1185">Reference proteome</keyword>
<name>K5W0S4_PHACS</name>